<gene>
    <name evidence="1" type="ORF">ACFOD9_00120</name>
</gene>
<dbReference type="GO" id="GO:0016740">
    <property type="term" value="F:transferase activity"/>
    <property type="evidence" value="ECO:0007669"/>
    <property type="project" value="UniProtKB-KW"/>
</dbReference>
<comment type="caution">
    <text evidence="1">The sequence shown here is derived from an EMBL/GenBank/DDBJ whole genome shotgun (WGS) entry which is preliminary data.</text>
</comment>
<keyword evidence="1" id="KW-0808">Transferase</keyword>
<dbReference type="RefSeq" id="WP_379508042.1">
    <property type="nucleotide sequence ID" value="NZ_JBHRTQ010000001.1"/>
</dbReference>
<reference evidence="2" key="1">
    <citation type="journal article" date="2019" name="Int. J. Syst. Evol. Microbiol.">
        <title>The Global Catalogue of Microorganisms (GCM) 10K type strain sequencing project: providing services to taxonomists for standard genome sequencing and annotation.</title>
        <authorList>
            <consortium name="The Broad Institute Genomics Platform"/>
            <consortium name="The Broad Institute Genome Sequencing Center for Infectious Disease"/>
            <person name="Wu L."/>
            <person name="Ma J."/>
        </authorList>
    </citation>
    <scope>NUCLEOTIDE SEQUENCE [LARGE SCALE GENOMIC DNA]</scope>
    <source>
        <strain evidence="2">KCTC 42984</strain>
    </source>
</reference>
<evidence type="ECO:0000313" key="2">
    <source>
        <dbReference type="Proteomes" id="UP001595604"/>
    </source>
</evidence>
<accession>A0ABV7IM42</accession>
<organism evidence="1 2">
    <name type="scientific">Novosphingobium bradum</name>
    <dbReference type="NCBI Taxonomy" id="1737444"/>
    <lineage>
        <taxon>Bacteria</taxon>
        <taxon>Pseudomonadati</taxon>
        <taxon>Pseudomonadota</taxon>
        <taxon>Alphaproteobacteria</taxon>
        <taxon>Sphingomonadales</taxon>
        <taxon>Sphingomonadaceae</taxon>
        <taxon>Novosphingobium</taxon>
    </lineage>
</organism>
<evidence type="ECO:0000313" key="1">
    <source>
        <dbReference type="EMBL" id="MFC3172645.1"/>
    </source>
</evidence>
<proteinExistence type="predicted"/>
<dbReference type="InterPro" id="IPR003673">
    <property type="entry name" value="CoA-Trfase_fam_III"/>
</dbReference>
<dbReference type="InterPro" id="IPR023606">
    <property type="entry name" value="CoA-Trfase_III_dom_1_sf"/>
</dbReference>
<sequence>MDPARDPGFASAHAATLLRALGLAGAPGVAADHPALAWRRAGLMAVTGRAAGPALVAPVALTALADGALGALRAIAPDASFPGDSLPINGALLLGERARLLGLARRGQTSANGSCHLIAAKGGHIALNLPRPDDLDLLPALLGEEVADLAAFMAIARGRPVDDLLERGRLLGLAIAANRTASAPDLPFTITRHGPARARKGKPLVVDLSALWAGPLAGSLLAAAGAEVIKVESRRRPDGARRGHAGFYDWLNAGKRAVALDFAAPEDVRRLRALIAVADIVIEGSRPRALADLGIDAAATAARGATWVSITAHGREGAAAGWTGFGDDAAIAGGLGAAMASGWGEVLFAGDAIADPLAGLHAALCAWAGWTLGGGSLFSVPLARGIAHACAAASVGPADLSAWQRLAEADTAPLYPMRRPAPPARALGADNDRLAALTSG</sequence>
<dbReference type="Proteomes" id="UP001595604">
    <property type="component" value="Unassembled WGS sequence"/>
</dbReference>
<keyword evidence="2" id="KW-1185">Reference proteome</keyword>
<dbReference type="PANTHER" id="PTHR48229">
    <property type="entry name" value="CAIB/BAIF FAMILY ENZYME (AFU_ORTHOLOGUE AFUA_1G05360)-RELATED"/>
    <property type="match status" value="1"/>
</dbReference>
<dbReference type="InterPro" id="IPR052985">
    <property type="entry name" value="CoA-trans_III_biosynth/detox"/>
</dbReference>
<name>A0ABV7IM42_9SPHN</name>
<dbReference type="PANTHER" id="PTHR48229:SF1">
    <property type="entry name" value="ALPHA METHYLACYL-COA RACEMASE-RELATED"/>
    <property type="match status" value="1"/>
</dbReference>
<protein>
    <submittedName>
        <fullName evidence="1">CoA transferase</fullName>
    </submittedName>
</protein>
<dbReference type="Pfam" id="PF02515">
    <property type="entry name" value="CoA_transf_3"/>
    <property type="match status" value="1"/>
</dbReference>
<dbReference type="SUPFAM" id="SSF89796">
    <property type="entry name" value="CoA-transferase family III (CaiB/BaiF)"/>
    <property type="match status" value="1"/>
</dbReference>
<dbReference type="EMBL" id="JBHRTQ010000001">
    <property type="protein sequence ID" value="MFC3172645.1"/>
    <property type="molecule type" value="Genomic_DNA"/>
</dbReference>
<dbReference type="Gene3D" id="3.40.50.10540">
    <property type="entry name" value="Crotonobetainyl-coa:carnitine coa-transferase, domain 1"/>
    <property type="match status" value="1"/>
</dbReference>